<dbReference type="AlphaFoldDB" id="A0A7D5A8B8"/>
<gene>
    <name evidence="2" type="primary">ND4L</name>
</gene>
<keyword evidence="1" id="KW-0472">Membrane</keyword>
<proteinExistence type="predicted"/>
<organism evidence="2">
    <name type="scientific">Carpoglyphus lactis</name>
    <name type="common">Dried fruit mite</name>
    <name type="synonym">Acarus lactis</name>
    <dbReference type="NCBI Taxonomy" id="223459"/>
    <lineage>
        <taxon>Eukaryota</taxon>
        <taxon>Metazoa</taxon>
        <taxon>Ecdysozoa</taxon>
        <taxon>Arthropoda</taxon>
        <taxon>Chelicerata</taxon>
        <taxon>Arachnida</taxon>
        <taxon>Acari</taxon>
        <taxon>Acariformes</taxon>
        <taxon>Sarcoptiformes</taxon>
        <taxon>Astigmata</taxon>
        <taxon>Hemisarcoptoidea</taxon>
        <taxon>Carpoglyphidae</taxon>
        <taxon>Carpoglyphus</taxon>
    </lineage>
</organism>
<keyword evidence="2" id="KW-0496">Mitochondrion</keyword>
<reference evidence="2" key="1">
    <citation type="submission" date="2019-06" db="EMBL/GenBank/DDBJ databases">
        <authorList>
            <person name="Zhao Y."/>
            <person name="Li C."/>
        </authorList>
    </citation>
    <scope>NUCLEOTIDE SEQUENCE</scope>
</reference>
<evidence type="ECO:0000256" key="1">
    <source>
        <dbReference type="SAM" id="Phobius"/>
    </source>
</evidence>
<keyword evidence="1" id="KW-0812">Transmembrane</keyword>
<evidence type="ECO:0000313" key="2">
    <source>
        <dbReference type="EMBL" id="QKV10191.1"/>
    </source>
</evidence>
<keyword evidence="1" id="KW-1133">Transmembrane helix</keyword>
<dbReference type="EMBL" id="MN073839">
    <property type="protein sequence ID" value="QKV10191.1"/>
    <property type="molecule type" value="Genomic_DNA"/>
</dbReference>
<dbReference type="RefSeq" id="YP_009862156.1">
    <property type="nucleotide sequence ID" value="NC_048990.1"/>
</dbReference>
<feature type="transmembrane region" description="Helical" evidence="1">
    <location>
        <begin position="46"/>
        <end position="69"/>
    </location>
</feature>
<protein>
    <submittedName>
        <fullName evidence="2">NADH dehydrogenase subunit 4L</fullName>
    </submittedName>
</protein>
<feature type="transmembrane region" description="Helical" evidence="1">
    <location>
        <begin position="7"/>
        <end position="40"/>
    </location>
</feature>
<geneLocation type="mitochondrion" evidence="2"/>
<accession>A0A7D5A8B8</accession>
<sequence>MLISLMFLIFMLFSLYFYNMHSVISLLTIEFFILFGFFVVCMTFSWYVSILFLLIAVCVGSYGVSLYVSSIFSFSGSKKFSNLV</sequence>
<reference evidence="2" key="2">
    <citation type="journal article" date="2020" name="Kun Chong Xue Bao">
        <title>Sequencing and analysis of the complete mitochondrial genome of Carpoglyphus lactis (Acari: Carpoglyphidae).</title>
        <authorList>
            <person name="Zhao Y.-N."/>
            <person name="Li C.-P."/>
        </authorList>
    </citation>
    <scope>NUCLEOTIDE SEQUENCE</scope>
</reference>
<dbReference type="GeneID" id="55749908"/>
<name>A0A7D5A8B8_CARLC</name>
<dbReference type="CTD" id="4539"/>